<accession>A0ABT0W7P1</accession>
<evidence type="ECO:0000256" key="4">
    <source>
        <dbReference type="ARBA" id="ARBA00022989"/>
    </source>
</evidence>
<evidence type="ECO:0000256" key="6">
    <source>
        <dbReference type="SAM" id="Phobius"/>
    </source>
</evidence>
<dbReference type="InterPro" id="IPR005828">
    <property type="entry name" value="MFS_sugar_transport-like"/>
</dbReference>
<dbReference type="SUPFAM" id="SSF103473">
    <property type="entry name" value="MFS general substrate transporter"/>
    <property type="match status" value="1"/>
</dbReference>
<protein>
    <submittedName>
        <fullName evidence="8">MFS transporter</fullName>
    </submittedName>
</protein>
<feature type="transmembrane region" description="Helical" evidence="6">
    <location>
        <begin position="175"/>
        <end position="197"/>
    </location>
</feature>
<keyword evidence="3 6" id="KW-0812">Transmembrane</keyword>
<evidence type="ECO:0000256" key="5">
    <source>
        <dbReference type="ARBA" id="ARBA00023136"/>
    </source>
</evidence>
<dbReference type="Gene3D" id="1.20.1250.20">
    <property type="entry name" value="MFS general substrate transporter like domains"/>
    <property type="match status" value="2"/>
</dbReference>
<evidence type="ECO:0000313" key="8">
    <source>
        <dbReference type="EMBL" id="MCM2532335.1"/>
    </source>
</evidence>
<comment type="caution">
    <text evidence="8">The sequence shown here is derived from an EMBL/GenBank/DDBJ whole genome shotgun (WGS) entry which is preliminary data.</text>
</comment>
<dbReference type="PANTHER" id="PTHR23508">
    <property type="entry name" value="CARBOXYLIC ACID TRANSPORTER PROTEIN HOMOLOG"/>
    <property type="match status" value="1"/>
</dbReference>
<feature type="domain" description="Major facilitator superfamily (MFS) profile" evidence="7">
    <location>
        <begin position="1"/>
        <end position="264"/>
    </location>
</feature>
<sequence>MNRGRRVVFLQMFLAFGSLIAALIAFFVIPSVGWRAAFLIGAIPALYTIYLRIGLPETPRYRNLPKRLTLRQSFAKTWSKGISRRSTVTWTLWFTMNYAYYGLFTWLPTIMAHKGYSLVHSIGYVLIMTLAQVPGYLTAAWLVEKWGRKKTLVMAIFLSALASLGFGFATSTSTLILFGLLISYFMLGSWAGTYLFTVEQYPTAVRATGMGWSAGFGRIGGVLAPTFTGWLLGAKVGFPIIFGIFFAVLLLGALIVGVFGIETKGKQLE</sequence>
<dbReference type="PANTHER" id="PTHR23508:SF10">
    <property type="entry name" value="CARBOXYLIC ACID TRANSPORTER PROTEIN HOMOLOG"/>
    <property type="match status" value="1"/>
</dbReference>
<gene>
    <name evidence="8" type="ORF">NDK43_07920</name>
</gene>
<evidence type="ECO:0000256" key="1">
    <source>
        <dbReference type="ARBA" id="ARBA00004651"/>
    </source>
</evidence>
<keyword evidence="5 6" id="KW-0472">Membrane</keyword>
<feature type="transmembrane region" description="Helical" evidence="6">
    <location>
        <begin position="7"/>
        <end position="28"/>
    </location>
</feature>
<dbReference type="Pfam" id="PF00083">
    <property type="entry name" value="Sugar_tr"/>
    <property type="match status" value="1"/>
</dbReference>
<dbReference type="Proteomes" id="UP001523262">
    <property type="component" value="Unassembled WGS sequence"/>
</dbReference>
<evidence type="ECO:0000313" key="9">
    <source>
        <dbReference type="Proteomes" id="UP001523262"/>
    </source>
</evidence>
<feature type="transmembrane region" description="Helical" evidence="6">
    <location>
        <begin position="152"/>
        <end position="169"/>
    </location>
</feature>
<dbReference type="EMBL" id="JAMQCR010000001">
    <property type="protein sequence ID" value="MCM2532335.1"/>
    <property type="molecule type" value="Genomic_DNA"/>
</dbReference>
<dbReference type="InterPro" id="IPR036259">
    <property type="entry name" value="MFS_trans_sf"/>
</dbReference>
<dbReference type="CDD" id="cd17316">
    <property type="entry name" value="MFS_SV2_like"/>
    <property type="match status" value="1"/>
</dbReference>
<feature type="transmembrane region" description="Helical" evidence="6">
    <location>
        <begin position="238"/>
        <end position="261"/>
    </location>
</feature>
<keyword evidence="4 6" id="KW-1133">Transmembrane helix</keyword>
<feature type="transmembrane region" description="Helical" evidence="6">
    <location>
        <begin position="90"/>
        <end position="110"/>
    </location>
</feature>
<dbReference type="Pfam" id="PF07690">
    <property type="entry name" value="MFS_1"/>
    <property type="match status" value="1"/>
</dbReference>
<dbReference type="PROSITE" id="PS50850">
    <property type="entry name" value="MFS"/>
    <property type="match status" value="1"/>
</dbReference>
<reference evidence="8 9" key="1">
    <citation type="submission" date="2022-06" db="EMBL/GenBank/DDBJ databases">
        <authorList>
            <person name="Jeon C.O."/>
        </authorList>
    </citation>
    <scope>NUCLEOTIDE SEQUENCE [LARGE SCALE GENOMIC DNA]</scope>
    <source>
        <strain evidence="8 9">KCTC 13943</strain>
    </source>
</reference>
<dbReference type="InterPro" id="IPR005829">
    <property type="entry name" value="Sugar_transporter_CS"/>
</dbReference>
<evidence type="ECO:0000259" key="7">
    <source>
        <dbReference type="PROSITE" id="PS50850"/>
    </source>
</evidence>
<organism evidence="8 9">
    <name type="scientific">Neobacillus pocheonensis</name>
    <dbReference type="NCBI Taxonomy" id="363869"/>
    <lineage>
        <taxon>Bacteria</taxon>
        <taxon>Bacillati</taxon>
        <taxon>Bacillota</taxon>
        <taxon>Bacilli</taxon>
        <taxon>Bacillales</taxon>
        <taxon>Bacillaceae</taxon>
        <taxon>Neobacillus</taxon>
    </lineage>
</organism>
<dbReference type="InterPro" id="IPR020846">
    <property type="entry name" value="MFS_dom"/>
</dbReference>
<feature type="transmembrane region" description="Helical" evidence="6">
    <location>
        <begin position="34"/>
        <end position="53"/>
    </location>
</feature>
<feature type="transmembrane region" description="Helical" evidence="6">
    <location>
        <begin position="209"/>
        <end position="232"/>
    </location>
</feature>
<name>A0ABT0W7P1_9BACI</name>
<keyword evidence="9" id="KW-1185">Reference proteome</keyword>
<evidence type="ECO:0000256" key="2">
    <source>
        <dbReference type="ARBA" id="ARBA00022448"/>
    </source>
</evidence>
<comment type="subcellular location">
    <subcellularLocation>
        <location evidence="1">Cell membrane</location>
        <topology evidence="1">Multi-pass membrane protein</topology>
    </subcellularLocation>
</comment>
<evidence type="ECO:0000256" key="3">
    <source>
        <dbReference type="ARBA" id="ARBA00022692"/>
    </source>
</evidence>
<dbReference type="InterPro" id="IPR011701">
    <property type="entry name" value="MFS"/>
</dbReference>
<feature type="transmembrane region" description="Helical" evidence="6">
    <location>
        <begin position="122"/>
        <end position="143"/>
    </location>
</feature>
<keyword evidence="2" id="KW-0813">Transport</keyword>
<dbReference type="PROSITE" id="PS00216">
    <property type="entry name" value="SUGAR_TRANSPORT_1"/>
    <property type="match status" value="1"/>
</dbReference>
<proteinExistence type="predicted"/>